<feature type="compositionally biased region" description="Low complexity" evidence="1">
    <location>
        <begin position="161"/>
        <end position="178"/>
    </location>
</feature>
<proteinExistence type="predicted"/>
<evidence type="ECO:0000313" key="3">
    <source>
        <dbReference type="Proteomes" id="UP001218218"/>
    </source>
</evidence>
<gene>
    <name evidence="2" type="ORF">DFH08DRAFT_448675</name>
</gene>
<dbReference type="Proteomes" id="UP001218218">
    <property type="component" value="Unassembled WGS sequence"/>
</dbReference>
<name>A0AAD6Z8C6_9AGAR</name>
<sequence>MHRVGCVREHYLEKVLHCPNLFIRPWFAVLLLIHTDSLPPNLSLSSFQQWFSGPTSPTATIRTATSVGLVANSSLSTVSRPRLSRLWGSSVYADATESNILILGPHRPLHRLLRLARRHLLHLGQLRAHRRCLLLLRLPDCESKGRRDRSTNSPLIRRPKSTSSRGRSLLRALRSASTPPADARRKAVSNAPRREAPFPLAQRSSRQWSSSLSS</sequence>
<feature type="compositionally biased region" description="Low complexity" evidence="1">
    <location>
        <begin position="202"/>
        <end position="214"/>
    </location>
</feature>
<evidence type="ECO:0000313" key="2">
    <source>
        <dbReference type="EMBL" id="KAJ7312340.1"/>
    </source>
</evidence>
<protein>
    <submittedName>
        <fullName evidence="2">Uncharacterized protein</fullName>
    </submittedName>
</protein>
<keyword evidence="3" id="KW-1185">Reference proteome</keyword>
<organism evidence="2 3">
    <name type="scientific">Mycena albidolilacea</name>
    <dbReference type="NCBI Taxonomy" id="1033008"/>
    <lineage>
        <taxon>Eukaryota</taxon>
        <taxon>Fungi</taxon>
        <taxon>Dikarya</taxon>
        <taxon>Basidiomycota</taxon>
        <taxon>Agaricomycotina</taxon>
        <taxon>Agaricomycetes</taxon>
        <taxon>Agaricomycetidae</taxon>
        <taxon>Agaricales</taxon>
        <taxon>Marasmiineae</taxon>
        <taxon>Mycenaceae</taxon>
        <taxon>Mycena</taxon>
    </lineage>
</organism>
<accession>A0AAD6Z8C6</accession>
<dbReference type="EMBL" id="JARIHO010000073">
    <property type="protein sequence ID" value="KAJ7312340.1"/>
    <property type="molecule type" value="Genomic_DNA"/>
</dbReference>
<reference evidence="2" key="1">
    <citation type="submission" date="2023-03" db="EMBL/GenBank/DDBJ databases">
        <title>Massive genome expansion in bonnet fungi (Mycena s.s.) driven by repeated elements and novel gene families across ecological guilds.</title>
        <authorList>
            <consortium name="Lawrence Berkeley National Laboratory"/>
            <person name="Harder C.B."/>
            <person name="Miyauchi S."/>
            <person name="Viragh M."/>
            <person name="Kuo A."/>
            <person name="Thoen E."/>
            <person name="Andreopoulos B."/>
            <person name="Lu D."/>
            <person name="Skrede I."/>
            <person name="Drula E."/>
            <person name="Henrissat B."/>
            <person name="Morin E."/>
            <person name="Kohler A."/>
            <person name="Barry K."/>
            <person name="LaButti K."/>
            <person name="Morin E."/>
            <person name="Salamov A."/>
            <person name="Lipzen A."/>
            <person name="Mereny Z."/>
            <person name="Hegedus B."/>
            <person name="Baldrian P."/>
            <person name="Stursova M."/>
            <person name="Weitz H."/>
            <person name="Taylor A."/>
            <person name="Grigoriev I.V."/>
            <person name="Nagy L.G."/>
            <person name="Martin F."/>
            <person name="Kauserud H."/>
        </authorList>
    </citation>
    <scope>NUCLEOTIDE SEQUENCE</scope>
    <source>
        <strain evidence="2">CBHHK002</strain>
    </source>
</reference>
<dbReference type="AlphaFoldDB" id="A0AAD6Z8C6"/>
<comment type="caution">
    <text evidence="2">The sequence shown here is derived from an EMBL/GenBank/DDBJ whole genome shotgun (WGS) entry which is preliminary data.</text>
</comment>
<evidence type="ECO:0000256" key="1">
    <source>
        <dbReference type="SAM" id="MobiDB-lite"/>
    </source>
</evidence>
<feature type="region of interest" description="Disordered" evidence="1">
    <location>
        <begin position="143"/>
        <end position="214"/>
    </location>
</feature>